<gene>
    <name evidence="1" type="ORF">ABB29_11055</name>
</gene>
<dbReference type="InterPro" id="IPR001544">
    <property type="entry name" value="Aminotrans_IV"/>
</dbReference>
<evidence type="ECO:0000313" key="2">
    <source>
        <dbReference type="Proteomes" id="UP000052052"/>
    </source>
</evidence>
<dbReference type="Gene3D" id="3.20.10.10">
    <property type="entry name" value="D-amino Acid Aminotransferase, subunit A, domain 2"/>
    <property type="match status" value="1"/>
</dbReference>
<keyword evidence="2" id="KW-1185">Reference proteome</keyword>
<organism evidence="1 2">
    <name type="scientific">Pseudoxanthomonas dokdonensis</name>
    <dbReference type="NCBI Taxonomy" id="344882"/>
    <lineage>
        <taxon>Bacteria</taxon>
        <taxon>Pseudomonadati</taxon>
        <taxon>Pseudomonadota</taxon>
        <taxon>Gammaproteobacteria</taxon>
        <taxon>Lysobacterales</taxon>
        <taxon>Lysobacteraceae</taxon>
        <taxon>Pseudoxanthomonas</taxon>
    </lineage>
</organism>
<accession>A0A0R0CGT5</accession>
<dbReference type="InterPro" id="IPR036038">
    <property type="entry name" value="Aminotransferase-like"/>
</dbReference>
<dbReference type="PATRIC" id="fig|344882.3.peg.578"/>
<dbReference type="InterPro" id="IPR043131">
    <property type="entry name" value="BCAT-like_N"/>
</dbReference>
<comment type="caution">
    <text evidence="1">The sequence shown here is derived from an EMBL/GenBank/DDBJ whole genome shotgun (WGS) entry which is preliminary data.</text>
</comment>
<dbReference type="Pfam" id="PF01063">
    <property type="entry name" value="Aminotran_4"/>
    <property type="match status" value="1"/>
</dbReference>
<name>A0A0R0CGT5_9GAMM</name>
<dbReference type="EMBL" id="LDJL01000011">
    <property type="protein sequence ID" value="KRG68975.1"/>
    <property type="molecule type" value="Genomic_DNA"/>
</dbReference>
<dbReference type="SUPFAM" id="SSF56752">
    <property type="entry name" value="D-aminoacid aminotransferase-like PLP-dependent enzymes"/>
    <property type="match status" value="1"/>
</dbReference>
<proteinExistence type="predicted"/>
<evidence type="ECO:0008006" key="3">
    <source>
        <dbReference type="Google" id="ProtNLM"/>
    </source>
</evidence>
<dbReference type="OrthoDB" id="8912228at2"/>
<protein>
    <recommendedName>
        <fullName evidence="3">Aminotransferase</fullName>
    </recommendedName>
</protein>
<reference evidence="1 2" key="1">
    <citation type="submission" date="2015-05" db="EMBL/GenBank/DDBJ databases">
        <title>Genome sequencing and analysis of members of genus Stenotrophomonas.</title>
        <authorList>
            <person name="Patil P.P."/>
            <person name="Midha S."/>
            <person name="Patil P.B."/>
        </authorList>
    </citation>
    <scope>NUCLEOTIDE SEQUENCE [LARGE SCALE GENOMIC DNA]</scope>
    <source>
        <strain evidence="1 2">DSM 21858</strain>
    </source>
</reference>
<dbReference type="GO" id="GO:0003824">
    <property type="term" value="F:catalytic activity"/>
    <property type="evidence" value="ECO:0007669"/>
    <property type="project" value="InterPro"/>
</dbReference>
<dbReference type="Proteomes" id="UP000052052">
    <property type="component" value="Unassembled WGS sequence"/>
</dbReference>
<dbReference type="NCBIfam" id="NF006734">
    <property type="entry name" value="PRK09266.1"/>
    <property type="match status" value="1"/>
</dbReference>
<sequence>MPDVRTPLLLLNGQRLDETALRPLALANFGHFTVMQVRNRAAQGLDFHLRRLQYATRRLFDVELDEAALRRQLRQASQQQADGSLRITVFSSTFDHRQPQHPGCPDVLVSQGPPAPAHKPPMRVKSFDYTRPFAELKHVATFPLFQFRREALAAGFDDALFVAGDGAISEGSVWNLVLWDGREWVWPIGPALRGSAEYLVQQGLAGLGIGQRHAVVRRQDLPRFAAAFATNASGIQQIDAIDEVNFGAGETLLAQLRQALQDQPWQPL</sequence>
<dbReference type="AlphaFoldDB" id="A0A0R0CGT5"/>
<dbReference type="STRING" id="344882.ABB29_11055"/>
<dbReference type="InterPro" id="IPR043132">
    <property type="entry name" value="BCAT-like_C"/>
</dbReference>
<dbReference type="Gene3D" id="3.30.470.10">
    <property type="match status" value="1"/>
</dbReference>
<evidence type="ECO:0000313" key="1">
    <source>
        <dbReference type="EMBL" id="KRG68975.1"/>
    </source>
</evidence>
<dbReference type="RefSeq" id="WP_057658972.1">
    <property type="nucleotide sequence ID" value="NZ_LDJL01000011.1"/>
</dbReference>